<keyword evidence="5" id="KW-0521">NADP</keyword>
<proteinExistence type="inferred from homology"/>
<dbReference type="PANTHER" id="PTHR23026:SF125">
    <property type="entry name" value="OXYGEN-INSENSITIVE NAD(P)H NITROREDUCTASE"/>
    <property type="match status" value="1"/>
</dbReference>
<sequence>MKLETKFNKKDILSAYEYRHASKEFDPNKKISEDDFNFILETGRLSPSSFGFEPWKFIVIQNEKLREKLKIVSSGGQKQIPSSSHFVIILSRTKKHLNYDSDYIQSIMKNVQQLPQEVIEIMVKFYKDFIKHDIKLVEGDRLFFEWGARQTYIALGNMMTSAAMIGIDSCPMEGFNKKQAEKILKDEGIMPASGFGISSMVTFGYRIENPLPKKRQALDEIVEWVN</sequence>
<evidence type="ECO:0000256" key="2">
    <source>
        <dbReference type="ARBA" id="ARBA00007118"/>
    </source>
</evidence>
<evidence type="ECO:0000256" key="5">
    <source>
        <dbReference type="ARBA" id="ARBA00022857"/>
    </source>
</evidence>
<dbReference type="PANTHER" id="PTHR23026">
    <property type="entry name" value="NADPH NITROREDUCTASE"/>
    <property type="match status" value="1"/>
</dbReference>
<keyword evidence="10" id="KW-1185">Reference proteome</keyword>
<dbReference type="CDD" id="cd02149">
    <property type="entry name" value="NfsB-like"/>
    <property type="match status" value="1"/>
</dbReference>
<dbReference type="Pfam" id="PF00881">
    <property type="entry name" value="Nitroreductase"/>
    <property type="match status" value="1"/>
</dbReference>
<comment type="similarity">
    <text evidence="2">Belongs to the nitroreductase family.</text>
</comment>
<evidence type="ECO:0000256" key="1">
    <source>
        <dbReference type="ARBA" id="ARBA00001917"/>
    </source>
</evidence>
<evidence type="ECO:0000256" key="3">
    <source>
        <dbReference type="ARBA" id="ARBA00022630"/>
    </source>
</evidence>
<evidence type="ECO:0000256" key="4">
    <source>
        <dbReference type="ARBA" id="ARBA00022643"/>
    </source>
</evidence>
<keyword evidence="4" id="KW-0288">FMN</keyword>
<evidence type="ECO:0000313" key="10">
    <source>
        <dbReference type="Proteomes" id="UP001231941"/>
    </source>
</evidence>
<dbReference type="SUPFAM" id="SSF55469">
    <property type="entry name" value="FMN-dependent nitroreductase-like"/>
    <property type="match status" value="1"/>
</dbReference>
<evidence type="ECO:0000259" key="8">
    <source>
        <dbReference type="Pfam" id="PF00881"/>
    </source>
</evidence>
<reference evidence="9 10" key="1">
    <citation type="submission" date="2023-08" db="EMBL/GenBank/DDBJ databases">
        <authorList>
            <person name="Park J.-S."/>
        </authorList>
    </citation>
    <scope>NUCLEOTIDE SEQUENCE [LARGE SCALE GENOMIC DNA]</scope>
    <source>
        <strain evidence="9 10">2205SS18-9</strain>
    </source>
</reference>
<comment type="cofactor">
    <cofactor evidence="1">
        <name>FMN</name>
        <dbReference type="ChEBI" id="CHEBI:58210"/>
    </cofactor>
</comment>
<gene>
    <name evidence="9" type="ORF">Q5Y73_20875</name>
</gene>
<dbReference type="InterPro" id="IPR000415">
    <property type="entry name" value="Nitroreductase-like"/>
</dbReference>
<accession>A0ABT9J4K2</accession>
<keyword evidence="3" id="KW-0285">Flavoprotein</keyword>
<evidence type="ECO:0000313" key="9">
    <source>
        <dbReference type="EMBL" id="MDP5276552.1"/>
    </source>
</evidence>
<dbReference type="RefSeq" id="WP_305993857.1">
    <property type="nucleotide sequence ID" value="NZ_JAVAMP010000015.1"/>
</dbReference>
<dbReference type="Gene3D" id="3.40.109.10">
    <property type="entry name" value="NADH Oxidase"/>
    <property type="match status" value="1"/>
</dbReference>
<feature type="domain" description="Nitroreductase" evidence="8">
    <location>
        <begin position="18"/>
        <end position="185"/>
    </location>
</feature>
<dbReference type="InterPro" id="IPR029479">
    <property type="entry name" value="Nitroreductase"/>
</dbReference>
<evidence type="ECO:0000256" key="7">
    <source>
        <dbReference type="ARBA" id="ARBA00023027"/>
    </source>
</evidence>
<name>A0ABT9J4K2_9BACL</name>
<protein>
    <submittedName>
        <fullName evidence="9">NAD(P)H-dependent oxidoreductase</fullName>
    </submittedName>
</protein>
<keyword evidence="6" id="KW-0560">Oxidoreductase</keyword>
<evidence type="ECO:0000256" key="6">
    <source>
        <dbReference type="ARBA" id="ARBA00023002"/>
    </source>
</evidence>
<keyword evidence="7" id="KW-0520">NAD</keyword>
<dbReference type="InterPro" id="IPR050627">
    <property type="entry name" value="Nitroreductase/BluB"/>
</dbReference>
<dbReference type="EMBL" id="JAVAMP010000015">
    <property type="protein sequence ID" value="MDP5276552.1"/>
    <property type="molecule type" value="Genomic_DNA"/>
</dbReference>
<comment type="caution">
    <text evidence="9">The sequence shown here is derived from an EMBL/GenBank/DDBJ whole genome shotgun (WGS) entry which is preliminary data.</text>
</comment>
<dbReference type="Proteomes" id="UP001231941">
    <property type="component" value="Unassembled WGS sequence"/>
</dbReference>
<organism evidence="9 10">
    <name type="scientific">Chengkuizengella axinellae</name>
    <dbReference type="NCBI Taxonomy" id="3064388"/>
    <lineage>
        <taxon>Bacteria</taxon>
        <taxon>Bacillati</taxon>
        <taxon>Bacillota</taxon>
        <taxon>Bacilli</taxon>
        <taxon>Bacillales</taxon>
        <taxon>Paenibacillaceae</taxon>
        <taxon>Chengkuizengella</taxon>
    </lineage>
</organism>
<dbReference type="InterPro" id="IPR033878">
    <property type="entry name" value="NfsB-like"/>
</dbReference>